<feature type="compositionally biased region" description="Polar residues" evidence="1">
    <location>
        <begin position="35"/>
        <end position="46"/>
    </location>
</feature>
<feature type="compositionally biased region" description="Low complexity" evidence="1">
    <location>
        <begin position="1"/>
        <end position="29"/>
    </location>
</feature>
<keyword evidence="2" id="KW-0560">Oxidoreductase</keyword>
<accession>A0A6J4RIW6</accession>
<protein>
    <submittedName>
        <fullName evidence="2">3-oxoacyl-[acyl-carrier protein] reductase</fullName>
        <ecNumber evidence="2">1.1.1.100</ecNumber>
    </submittedName>
</protein>
<sequence>WTSVSVAPTSWSTTPASIPSPASTSWITSCGGGPSRSTSTRISTAP</sequence>
<dbReference type="EMBL" id="CADCVK010000171">
    <property type="protein sequence ID" value="CAA9474774.1"/>
    <property type="molecule type" value="Genomic_DNA"/>
</dbReference>
<feature type="non-terminal residue" evidence="2">
    <location>
        <position position="1"/>
    </location>
</feature>
<organism evidence="2">
    <name type="scientific">uncultured Rubrobacteraceae bacterium</name>
    <dbReference type="NCBI Taxonomy" id="349277"/>
    <lineage>
        <taxon>Bacteria</taxon>
        <taxon>Bacillati</taxon>
        <taxon>Actinomycetota</taxon>
        <taxon>Rubrobacteria</taxon>
        <taxon>Rubrobacterales</taxon>
        <taxon>Rubrobacteraceae</taxon>
        <taxon>environmental samples</taxon>
    </lineage>
</organism>
<dbReference type="AlphaFoldDB" id="A0A6J4RIW6"/>
<dbReference type="EC" id="1.1.1.100" evidence="2"/>
<dbReference type="GO" id="GO:0004316">
    <property type="term" value="F:3-oxoacyl-[acyl-carrier-protein] reductase (NADPH) activity"/>
    <property type="evidence" value="ECO:0007669"/>
    <property type="project" value="UniProtKB-EC"/>
</dbReference>
<feature type="non-terminal residue" evidence="2">
    <location>
        <position position="46"/>
    </location>
</feature>
<feature type="region of interest" description="Disordered" evidence="1">
    <location>
        <begin position="1"/>
        <end position="46"/>
    </location>
</feature>
<name>A0A6J4RIW6_9ACTN</name>
<reference evidence="2" key="1">
    <citation type="submission" date="2020-02" db="EMBL/GenBank/DDBJ databases">
        <authorList>
            <person name="Meier V. D."/>
        </authorList>
    </citation>
    <scope>NUCLEOTIDE SEQUENCE</scope>
    <source>
        <strain evidence="2">AVDCRST_MAG12</strain>
    </source>
</reference>
<proteinExistence type="predicted"/>
<gene>
    <name evidence="2" type="ORF">AVDCRST_MAG12-1067</name>
</gene>
<evidence type="ECO:0000313" key="2">
    <source>
        <dbReference type="EMBL" id="CAA9474774.1"/>
    </source>
</evidence>
<evidence type="ECO:0000256" key="1">
    <source>
        <dbReference type="SAM" id="MobiDB-lite"/>
    </source>
</evidence>